<sequence length="295" mass="31396">MSSTMRDAFVTSTEEVLADPRTTVVLADISAAAFEPAAARYPDRVINVGIREQLMIGVAGGLALTGQRPIVHSYAPFLVERAYEQIKLDLDHQDAGAVLVGIGGSYDRASAGRTHLGPADVALLDTLDGWTVYVPGHPDEVRPLLRDAVCGQDSAYLRLSIRSNTAAYPQAGDLHVVRDAGPGAPLLVAVGPVLDAAVAATADRPVTVAYTHRPRPFDTAGLRALAGTEVILVEPYLAGTSARVVSEALADRPHRLLALGVGRKDLRRYGSAEDHERWHGLDAAGLRRSVDTFLT</sequence>
<dbReference type="Gene3D" id="3.40.50.970">
    <property type="match status" value="1"/>
</dbReference>
<evidence type="ECO:0000313" key="2">
    <source>
        <dbReference type="EMBL" id="AYF30996.1"/>
    </source>
</evidence>
<dbReference type="InterPro" id="IPR005475">
    <property type="entry name" value="Transketolase-like_Pyr-bd"/>
</dbReference>
<dbReference type="PANTHER" id="PTHR43825">
    <property type="entry name" value="PYRUVATE DEHYDROGENASE E1 COMPONENT"/>
    <property type="match status" value="1"/>
</dbReference>
<feature type="domain" description="Transketolase-like pyrimidine-binding" evidence="1">
    <location>
        <begin position="3"/>
        <end position="167"/>
    </location>
</feature>
<dbReference type="InterPro" id="IPR009014">
    <property type="entry name" value="Transketo_C/PFOR_II"/>
</dbReference>
<dbReference type="AlphaFoldDB" id="A0A386WRA5"/>
<dbReference type="SUPFAM" id="SSF52518">
    <property type="entry name" value="Thiamin diphosphate-binding fold (THDP-binding)"/>
    <property type="match status" value="1"/>
</dbReference>
<proteinExistence type="predicted"/>
<dbReference type="Proteomes" id="UP000267804">
    <property type="component" value="Chromosome"/>
</dbReference>
<evidence type="ECO:0000313" key="3">
    <source>
        <dbReference type="Proteomes" id="UP000267804"/>
    </source>
</evidence>
<dbReference type="KEGG" id="mtua:CSH63_26830"/>
<dbReference type="CDD" id="cd07033">
    <property type="entry name" value="TPP_PYR_DXS_TK_like"/>
    <property type="match status" value="1"/>
</dbReference>
<dbReference type="Pfam" id="PF02779">
    <property type="entry name" value="Transket_pyr"/>
    <property type="match status" value="1"/>
</dbReference>
<dbReference type="EMBL" id="CP024087">
    <property type="protein sequence ID" value="AYF30996.1"/>
    <property type="molecule type" value="Genomic_DNA"/>
</dbReference>
<dbReference type="PANTHER" id="PTHR43825:SF1">
    <property type="entry name" value="TRANSKETOLASE-LIKE PYRIMIDINE-BINDING DOMAIN-CONTAINING PROTEIN"/>
    <property type="match status" value="1"/>
</dbReference>
<organism evidence="2 3">
    <name type="scientific">Micromonospora tulbaghiae</name>
    <dbReference type="NCBI Taxonomy" id="479978"/>
    <lineage>
        <taxon>Bacteria</taxon>
        <taxon>Bacillati</taxon>
        <taxon>Actinomycetota</taxon>
        <taxon>Actinomycetes</taxon>
        <taxon>Micromonosporales</taxon>
        <taxon>Micromonosporaceae</taxon>
        <taxon>Micromonospora</taxon>
    </lineage>
</organism>
<dbReference type="InterPro" id="IPR051157">
    <property type="entry name" value="PDH/Transketolase"/>
</dbReference>
<dbReference type="Gene3D" id="3.40.50.920">
    <property type="match status" value="1"/>
</dbReference>
<reference evidence="2 3" key="1">
    <citation type="submission" date="2017-10" db="EMBL/GenBank/DDBJ databases">
        <title>Integration of genomic and chemical information greatly accelerates assignment of the full stereostructure of myelolactone, a potent inhibitor of myeloma from a marine-derived Micromonospora.</title>
        <authorList>
            <person name="Kim M.C."/>
            <person name="Machado H."/>
            <person name="Jensen P.R."/>
            <person name="Fenical W."/>
        </authorList>
    </citation>
    <scope>NUCLEOTIDE SEQUENCE [LARGE SCALE GENOMIC DNA]</scope>
    <source>
        <strain evidence="2 3">CNY-010</strain>
    </source>
</reference>
<dbReference type="SUPFAM" id="SSF52922">
    <property type="entry name" value="TK C-terminal domain-like"/>
    <property type="match status" value="1"/>
</dbReference>
<name>A0A386WRA5_9ACTN</name>
<protein>
    <submittedName>
        <fullName evidence="2">Transketolase</fullName>
    </submittedName>
</protein>
<dbReference type="SMART" id="SM00861">
    <property type="entry name" value="Transket_pyr"/>
    <property type="match status" value="1"/>
</dbReference>
<accession>A0A386WRA5</accession>
<dbReference type="InterPro" id="IPR029061">
    <property type="entry name" value="THDP-binding"/>
</dbReference>
<evidence type="ECO:0000259" key="1">
    <source>
        <dbReference type="SMART" id="SM00861"/>
    </source>
</evidence>
<dbReference type="GO" id="GO:0000287">
    <property type="term" value="F:magnesium ion binding"/>
    <property type="evidence" value="ECO:0007669"/>
    <property type="project" value="UniProtKB-ARBA"/>
</dbReference>
<gene>
    <name evidence="2" type="ORF">CSH63_26830</name>
</gene>